<feature type="compositionally biased region" description="Acidic residues" evidence="1">
    <location>
        <begin position="350"/>
        <end position="363"/>
    </location>
</feature>
<evidence type="ECO:0000313" key="2">
    <source>
        <dbReference type="EMBL" id="KAK8875130.1"/>
    </source>
</evidence>
<comment type="caution">
    <text evidence="2">The sequence shown here is derived from an EMBL/GenBank/DDBJ whole genome shotgun (WGS) entry which is preliminary data.</text>
</comment>
<keyword evidence="3" id="KW-1185">Reference proteome</keyword>
<name>A0ABR2JBQ7_9PEZI</name>
<protein>
    <recommendedName>
        <fullName evidence="4">F-box domain-containing protein</fullName>
    </recommendedName>
</protein>
<dbReference type="EMBL" id="JAPCWZ010000003">
    <property type="protein sequence ID" value="KAK8875130.1"/>
    <property type="molecule type" value="Genomic_DNA"/>
</dbReference>
<accession>A0ABR2JBQ7</accession>
<evidence type="ECO:0008006" key="4">
    <source>
        <dbReference type="Google" id="ProtNLM"/>
    </source>
</evidence>
<proteinExistence type="predicted"/>
<organism evidence="2 3">
    <name type="scientific">Apiospora arundinis</name>
    <dbReference type="NCBI Taxonomy" id="335852"/>
    <lineage>
        <taxon>Eukaryota</taxon>
        <taxon>Fungi</taxon>
        <taxon>Dikarya</taxon>
        <taxon>Ascomycota</taxon>
        <taxon>Pezizomycotina</taxon>
        <taxon>Sordariomycetes</taxon>
        <taxon>Xylariomycetidae</taxon>
        <taxon>Amphisphaeriales</taxon>
        <taxon>Apiosporaceae</taxon>
        <taxon>Apiospora</taxon>
    </lineage>
</organism>
<evidence type="ECO:0000313" key="3">
    <source>
        <dbReference type="Proteomes" id="UP001390339"/>
    </source>
</evidence>
<feature type="region of interest" description="Disordered" evidence="1">
    <location>
        <begin position="128"/>
        <end position="154"/>
    </location>
</feature>
<feature type="region of interest" description="Disordered" evidence="1">
    <location>
        <begin position="348"/>
        <end position="373"/>
    </location>
</feature>
<gene>
    <name evidence="2" type="ORF">PGQ11_005644</name>
</gene>
<feature type="compositionally biased region" description="Basic and acidic residues" evidence="1">
    <location>
        <begin position="128"/>
        <end position="140"/>
    </location>
</feature>
<sequence length="482" mass="54172">MEKLSTEIISMIIDELQQDSQLALYATISRKWQAVVEARTFSSLDVDSDHLDPFRSACSSNPRRQTTLRVLHFNVVLPTNSEWEDHHANFRTAFHSLFSLMHEWEKDQASSTAFGSVKLRTRVKVAARRADDDDDAHSRSLDSTSSSHVEHLPSMRPEDIASLSAVRRFNHFHVDVIRAAAIDPFTTCQLALQLPRLESLQLEYWDPPLWDPVGRAAHHTWLTEGIRSLRRLPRLENLYIARLGPDEPDNHGVEVQNFYDDQDVDTVCEAVRQLAEAGTLAELELVDVLVSPDLFQDRRRSDCISPTSQAAAAAAPWPAMRSFLVRSGIVAPGGAWYYTGDPGAVSPMSWDEEGIDEDSDSDNDGGGRRTPAHWWRSRPVPELFNPLVIAMAGAVLRMPRLRAGALTIRSEQGLLDYVALQCAAPGTPLQKDMGDGTRFLDMECRRWMAWIGTNTEWEVPAQARDTWKEFVGEAGKISVVYE</sequence>
<dbReference type="Proteomes" id="UP001390339">
    <property type="component" value="Unassembled WGS sequence"/>
</dbReference>
<evidence type="ECO:0000256" key="1">
    <source>
        <dbReference type="SAM" id="MobiDB-lite"/>
    </source>
</evidence>
<reference evidence="2 3" key="1">
    <citation type="journal article" date="2024" name="IMA Fungus">
        <title>Apiospora arundinis, a panoply of carbohydrate-active enzymes and secondary metabolites.</title>
        <authorList>
            <person name="Sorensen T."/>
            <person name="Petersen C."/>
            <person name="Muurmann A.T."/>
            <person name="Christiansen J.V."/>
            <person name="Brundto M.L."/>
            <person name="Overgaard C.K."/>
            <person name="Boysen A.T."/>
            <person name="Wollenberg R.D."/>
            <person name="Larsen T.O."/>
            <person name="Sorensen J.L."/>
            <person name="Nielsen K.L."/>
            <person name="Sondergaard T.E."/>
        </authorList>
    </citation>
    <scope>NUCLEOTIDE SEQUENCE [LARGE SCALE GENOMIC DNA]</scope>
    <source>
        <strain evidence="2 3">AAU 773</strain>
    </source>
</reference>